<dbReference type="EMBL" id="MN873038">
    <property type="protein sequence ID" value="QIC20316.1"/>
    <property type="molecule type" value="Genomic_DNA"/>
</dbReference>
<geneLocation type="mitochondrion" evidence="1"/>
<dbReference type="RefSeq" id="YP_009739472.1">
    <property type="nucleotide sequence ID" value="NC_046502.1"/>
</dbReference>
<organism evidence="1">
    <name type="scientific">Tricholoma saponaceum</name>
    <dbReference type="NCBI Taxonomy" id="113602"/>
    <lineage>
        <taxon>Eukaryota</taxon>
        <taxon>Fungi</taxon>
        <taxon>Dikarya</taxon>
        <taxon>Basidiomycota</taxon>
        <taxon>Agaricomycotina</taxon>
        <taxon>Agaricomycetes</taxon>
        <taxon>Agaricomycetidae</taxon>
        <taxon>Agaricales</taxon>
        <taxon>Tricholomatineae</taxon>
        <taxon>Tricholomataceae</taxon>
        <taxon>Tricholoma</taxon>
    </lineage>
</organism>
<dbReference type="GeneID" id="44802892"/>
<protein>
    <submittedName>
        <fullName evidence="1">Uncharacterized protein</fullName>
    </submittedName>
</protein>
<keyword evidence="1" id="KW-0496">Mitochondrion</keyword>
<gene>
    <name evidence="1" type="primary">orf108</name>
</gene>
<dbReference type="AlphaFoldDB" id="A0A6C0W4H2"/>
<sequence>MEKDKELLMVGKKDIAPKLGIRAPAGKAAAEVFKLTGGMAAAPRIAAVGATAFAMAAVTKIGIELGKVAMENKKIEIDIDASKLDDIDYYRRYSSSDGGFIHSLLVRR</sequence>
<accession>A0A6C0W4H2</accession>
<proteinExistence type="predicted"/>
<evidence type="ECO:0000313" key="1">
    <source>
        <dbReference type="EMBL" id="QIC20316.1"/>
    </source>
</evidence>
<name>A0A6C0W4H2_9AGAR</name>
<reference evidence="1" key="1">
    <citation type="journal article" date="2021" name="Front. Genet.">
        <title>Comparative Mitogenomic Analysis Reveals Dynamics of Intron Within and Between Tricholoma Species and Phylogeny of Basidiomycota.</title>
        <authorList>
            <person name="Huang W."/>
            <person name="Feng H."/>
            <person name="Tu W."/>
            <person name="Xiong C."/>
            <person name="Jin X."/>
            <person name="Li P."/>
            <person name="Wang X."/>
            <person name="Li Q."/>
        </authorList>
    </citation>
    <scope>NUCLEOTIDE SEQUENCE</scope>
</reference>